<dbReference type="InterPro" id="IPR018209">
    <property type="entry name" value="Pyrv_Knase_AS"/>
</dbReference>
<evidence type="ECO:0000259" key="19">
    <source>
        <dbReference type="Pfam" id="PF00224"/>
    </source>
</evidence>
<comment type="cofactor">
    <cofactor evidence="1">
        <name>Mg(2+)</name>
        <dbReference type="ChEBI" id="CHEBI:18420"/>
    </cofactor>
</comment>
<dbReference type="SUPFAM" id="SSF52935">
    <property type="entry name" value="PK C-terminal domain-like"/>
    <property type="match status" value="1"/>
</dbReference>
<evidence type="ECO:0000256" key="2">
    <source>
        <dbReference type="ARBA" id="ARBA00001958"/>
    </source>
</evidence>
<dbReference type="InterPro" id="IPR001697">
    <property type="entry name" value="Pyr_Knase"/>
</dbReference>
<dbReference type="GO" id="GO:0000287">
    <property type="term" value="F:magnesium ion binding"/>
    <property type="evidence" value="ECO:0007669"/>
    <property type="project" value="UniProtKB-UniRule"/>
</dbReference>
<dbReference type="PRINTS" id="PR01050">
    <property type="entry name" value="PYRUVTKNASE"/>
</dbReference>
<dbReference type="GO" id="GO:0030955">
    <property type="term" value="F:potassium ion binding"/>
    <property type="evidence" value="ECO:0007669"/>
    <property type="project" value="UniProtKB-UniRule"/>
</dbReference>
<dbReference type="InterPro" id="IPR015813">
    <property type="entry name" value="Pyrv/PenolPyrv_kinase-like_dom"/>
</dbReference>
<dbReference type="InterPro" id="IPR008279">
    <property type="entry name" value="PEP-util_enz_mobile_dom"/>
</dbReference>
<evidence type="ECO:0000256" key="4">
    <source>
        <dbReference type="ARBA" id="ARBA00006237"/>
    </source>
</evidence>
<dbReference type="RefSeq" id="WP_226392193.1">
    <property type="nucleotide sequence ID" value="NZ_JADCKB010000006.1"/>
</dbReference>
<dbReference type="Gene3D" id="2.40.33.10">
    <property type="entry name" value="PK beta-barrel domain-like"/>
    <property type="match status" value="1"/>
</dbReference>
<dbReference type="NCBIfam" id="TIGR01064">
    <property type="entry name" value="pyruv_kin"/>
    <property type="match status" value="1"/>
</dbReference>
<dbReference type="GO" id="GO:0005524">
    <property type="term" value="F:ATP binding"/>
    <property type="evidence" value="ECO:0007669"/>
    <property type="project" value="UniProtKB-KW"/>
</dbReference>
<organism evidence="22 23">
    <name type="scientific">Ructibacterium gallinarum</name>
    <dbReference type="NCBI Taxonomy" id="2779355"/>
    <lineage>
        <taxon>Bacteria</taxon>
        <taxon>Bacillati</taxon>
        <taxon>Bacillota</taxon>
        <taxon>Clostridia</taxon>
        <taxon>Eubacteriales</taxon>
        <taxon>Oscillospiraceae</taxon>
        <taxon>Ructibacterium</taxon>
    </lineage>
</organism>
<evidence type="ECO:0000256" key="7">
    <source>
        <dbReference type="ARBA" id="ARBA00018587"/>
    </source>
</evidence>
<dbReference type="NCBIfam" id="NF004978">
    <property type="entry name" value="PRK06354.1"/>
    <property type="match status" value="1"/>
</dbReference>
<evidence type="ECO:0000256" key="6">
    <source>
        <dbReference type="ARBA" id="ARBA00012142"/>
    </source>
</evidence>
<keyword evidence="15 18" id="KW-0324">Glycolysis</keyword>
<evidence type="ECO:0000256" key="8">
    <source>
        <dbReference type="ARBA" id="ARBA00022679"/>
    </source>
</evidence>
<evidence type="ECO:0000256" key="13">
    <source>
        <dbReference type="ARBA" id="ARBA00022842"/>
    </source>
</evidence>
<proteinExistence type="inferred from homology"/>
<dbReference type="GO" id="GO:0004743">
    <property type="term" value="F:pyruvate kinase activity"/>
    <property type="evidence" value="ECO:0007669"/>
    <property type="project" value="UniProtKB-UniRule"/>
</dbReference>
<evidence type="ECO:0000259" key="21">
    <source>
        <dbReference type="Pfam" id="PF02887"/>
    </source>
</evidence>
<gene>
    <name evidence="22" type="primary">pyk</name>
    <name evidence="22" type="ORF">INF28_04030</name>
</gene>
<dbReference type="FunFam" id="3.20.20.60:FF:000025">
    <property type="entry name" value="Pyruvate kinase"/>
    <property type="match status" value="1"/>
</dbReference>
<keyword evidence="10" id="KW-0547">Nucleotide-binding</keyword>
<keyword evidence="11 18" id="KW-0418">Kinase</keyword>
<keyword evidence="13 18" id="KW-0460">Magnesium</keyword>
<dbReference type="Pfam" id="PF02887">
    <property type="entry name" value="PK_C"/>
    <property type="match status" value="1"/>
</dbReference>
<dbReference type="SUPFAM" id="SSF52009">
    <property type="entry name" value="Phosphohistidine domain"/>
    <property type="match status" value="1"/>
</dbReference>
<dbReference type="InterPro" id="IPR015795">
    <property type="entry name" value="Pyrv_Knase_C"/>
</dbReference>
<evidence type="ECO:0000256" key="10">
    <source>
        <dbReference type="ARBA" id="ARBA00022741"/>
    </source>
</evidence>
<feature type="domain" description="PEP-utilising enzyme mobile" evidence="20">
    <location>
        <begin position="505"/>
        <end position="576"/>
    </location>
</feature>
<evidence type="ECO:0000313" key="23">
    <source>
        <dbReference type="Proteomes" id="UP000806542"/>
    </source>
</evidence>
<dbReference type="GO" id="GO:0016301">
    <property type="term" value="F:kinase activity"/>
    <property type="evidence" value="ECO:0007669"/>
    <property type="project" value="UniProtKB-KW"/>
</dbReference>
<evidence type="ECO:0000256" key="5">
    <source>
        <dbReference type="ARBA" id="ARBA00008663"/>
    </source>
</evidence>
<dbReference type="Pfam" id="PF00224">
    <property type="entry name" value="PK"/>
    <property type="match status" value="1"/>
</dbReference>
<evidence type="ECO:0000256" key="14">
    <source>
        <dbReference type="ARBA" id="ARBA00022958"/>
    </source>
</evidence>
<dbReference type="InterPro" id="IPR036637">
    <property type="entry name" value="Phosphohistidine_dom_sf"/>
</dbReference>
<comment type="pathway">
    <text evidence="3 18">Carbohydrate degradation; glycolysis; pyruvate from D-glyceraldehyde 3-phosphate: step 5/5.</text>
</comment>
<evidence type="ECO:0000256" key="16">
    <source>
        <dbReference type="ARBA" id="ARBA00023317"/>
    </source>
</evidence>
<accession>A0A9D5LXF4</accession>
<dbReference type="EC" id="2.7.1.40" evidence="6 17"/>
<evidence type="ECO:0000256" key="9">
    <source>
        <dbReference type="ARBA" id="ARBA00022723"/>
    </source>
</evidence>
<evidence type="ECO:0000256" key="15">
    <source>
        <dbReference type="ARBA" id="ARBA00023152"/>
    </source>
</evidence>
<protein>
    <recommendedName>
        <fullName evidence="7 17">Pyruvate kinase</fullName>
        <ecNumber evidence="6 17">2.7.1.40</ecNumber>
    </recommendedName>
</protein>
<sequence>MKRKTKIICTLGPATDDPQVLKELMLGGMNTARVNFSHGTYEEHLKRINMVKEMREELGLPIPLLLDTKGPEIRTGCFTEGRVELKKGQNFTLTPKAIEGNAEITQITYPGLAKDVERGTRILIDDGLIEMAVNNISGDDIVCEVLNDGPVSNHKSINVPDVNLTMDYMSQKDIDDIRFGIEQGFDYIAASFVRSAFDVLEIKRVLEQNHGEDIQIIAKIENRQGVDNVDHIIRVCEGIMIARGDMGVEIPFEELPSIQKEIIEKCYRSGRRVITATQMLESMTHNPRPTRAEASDVANAVYDGTSAVMLSGETAVGEYPVRALKSMAQICIKAEEDINYVKRFDERHLDSGMDVTNAISHSACTTAHDLGAAAIITVSKSGFTPRVISGFRPNCPIIAGCMNERVYRQLALSWGVTPIRTEMKKTSDALFEHAVDRALKQTSLIEKGDIVVITGGAPVGVSGTTNILKVQLVGDVLLSGTSASPKSVCGTVCVAKNTAEALKNFDDGDILVIPETSNDIIGILRKASAIITEKPGLSSHAAVVGMTLDIPVICGAAGATEILKNGTVITIDGVRGQVYSGVAKIL</sequence>
<dbReference type="InterPro" id="IPR015806">
    <property type="entry name" value="Pyrv_Knase_insert_dom_sf"/>
</dbReference>
<comment type="caution">
    <text evidence="22">The sequence shown here is derived from an EMBL/GenBank/DDBJ whole genome shotgun (WGS) entry which is preliminary data.</text>
</comment>
<dbReference type="SUPFAM" id="SSF50800">
    <property type="entry name" value="PK beta-barrel domain-like"/>
    <property type="match status" value="1"/>
</dbReference>
<dbReference type="SUPFAM" id="SSF51621">
    <property type="entry name" value="Phosphoenolpyruvate/pyruvate domain"/>
    <property type="match status" value="1"/>
</dbReference>
<dbReference type="Gene3D" id="3.50.30.10">
    <property type="entry name" value="Phosphohistidine domain"/>
    <property type="match status" value="1"/>
</dbReference>
<keyword evidence="14" id="KW-0630">Potassium</keyword>
<dbReference type="InterPro" id="IPR015793">
    <property type="entry name" value="Pyrv_Knase_brl"/>
</dbReference>
<evidence type="ECO:0000313" key="22">
    <source>
        <dbReference type="EMBL" id="MBE5039631.1"/>
    </source>
</evidence>
<dbReference type="Gene3D" id="3.40.1380.20">
    <property type="entry name" value="Pyruvate kinase, C-terminal domain"/>
    <property type="match status" value="1"/>
</dbReference>
<name>A0A9D5LXF4_9FIRM</name>
<keyword evidence="9" id="KW-0479">Metal-binding</keyword>
<evidence type="ECO:0000259" key="20">
    <source>
        <dbReference type="Pfam" id="PF00391"/>
    </source>
</evidence>
<dbReference type="PROSITE" id="PS00110">
    <property type="entry name" value="PYRUVATE_KINASE"/>
    <property type="match status" value="1"/>
</dbReference>
<comment type="similarity">
    <text evidence="4">In the C-terminal section; belongs to the PEP-utilizing enzyme family.</text>
</comment>
<dbReference type="FunFam" id="2.40.33.10:FF:000001">
    <property type="entry name" value="Pyruvate kinase"/>
    <property type="match status" value="1"/>
</dbReference>
<dbReference type="EMBL" id="JADCKB010000006">
    <property type="protein sequence ID" value="MBE5039631.1"/>
    <property type="molecule type" value="Genomic_DNA"/>
</dbReference>
<dbReference type="InterPro" id="IPR040442">
    <property type="entry name" value="Pyrv_kinase-like_dom_sf"/>
</dbReference>
<feature type="domain" description="Pyruvate kinase C-terminal" evidence="21">
    <location>
        <begin position="357"/>
        <end position="470"/>
    </location>
</feature>
<keyword evidence="8 18" id="KW-0808">Transferase</keyword>
<keyword evidence="16 22" id="KW-0670">Pyruvate</keyword>
<reference evidence="22" key="1">
    <citation type="submission" date="2020-10" db="EMBL/GenBank/DDBJ databases">
        <title>ChiBAC.</title>
        <authorList>
            <person name="Zenner C."/>
            <person name="Hitch T.C.A."/>
            <person name="Clavel T."/>
        </authorList>
    </citation>
    <scope>NUCLEOTIDE SEQUENCE</scope>
    <source>
        <strain evidence="22">DSM 107454</strain>
    </source>
</reference>
<dbReference type="InterPro" id="IPR011037">
    <property type="entry name" value="Pyrv_Knase-like_insert_dom_sf"/>
</dbReference>
<dbReference type="Pfam" id="PF00391">
    <property type="entry name" value="PEP-utilizers"/>
    <property type="match status" value="1"/>
</dbReference>
<dbReference type="AlphaFoldDB" id="A0A9D5LXF4"/>
<comment type="similarity">
    <text evidence="5 18">Belongs to the pyruvate kinase family.</text>
</comment>
<keyword evidence="12" id="KW-0067">ATP-binding</keyword>
<dbReference type="Gene3D" id="3.20.20.60">
    <property type="entry name" value="Phosphoenolpyruvate-binding domains"/>
    <property type="match status" value="1"/>
</dbReference>
<dbReference type="PANTHER" id="PTHR11817">
    <property type="entry name" value="PYRUVATE KINASE"/>
    <property type="match status" value="1"/>
</dbReference>
<evidence type="ECO:0000256" key="17">
    <source>
        <dbReference type="NCBIfam" id="TIGR01064"/>
    </source>
</evidence>
<evidence type="ECO:0000256" key="18">
    <source>
        <dbReference type="RuleBase" id="RU000504"/>
    </source>
</evidence>
<feature type="domain" description="Pyruvate kinase barrel" evidence="19">
    <location>
        <begin position="3"/>
        <end position="323"/>
    </location>
</feature>
<comment type="cofactor">
    <cofactor evidence="2">
        <name>K(+)</name>
        <dbReference type="ChEBI" id="CHEBI:29103"/>
    </cofactor>
</comment>
<dbReference type="InterPro" id="IPR036918">
    <property type="entry name" value="Pyrv_Knase_C_sf"/>
</dbReference>
<keyword evidence="23" id="KW-1185">Reference proteome</keyword>
<evidence type="ECO:0000256" key="1">
    <source>
        <dbReference type="ARBA" id="ARBA00001946"/>
    </source>
</evidence>
<comment type="catalytic activity">
    <reaction evidence="18">
        <text>pyruvate + ATP = phosphoenolpyruvate + ADP + H(+)</text>
        <dbReference type="Rhea" id="RHEA:18157"/>
        <dbReference type="ChEBI" id="CHEBI:15361"/>
        <dbReference type="ChEBI" id="CHEBI:15378"/>
        <dbReference type="ChEBI" id="CHEBI:30616"/>
        <dbReference type="ChEBI" id="CHEBI:58702"/>
        <dbReference type="ChEBI" id="CHEBI:456216"/>
        <dbReference type="EC" id="2.7.1.40"/>
    </reaction>
</comment>
<evidence type="ECO:0000256" key="12">
    <source>
        <dbReference type="ARBA" id="ARBA00022840"/>
    </source>
</evidence>
<evidence type="ECO:0000256" key="11">
    <source>
        <dbReference type="ARBA" id="ARBA00022777"/>
    </source>
</evidence>
<dbReference type="NCBIfam" id="NF004491">
    <property type="entry name" value="PRK05826.1"/>
    <property type="match status" value="1"/>
</dbReference>
<dbReference type="Proteomes" id="UP000806542">
    <property type="component" value="Unassembled WGS sequence"/>
</dbReference>
<evidence type="ECO:0000256" key="3">
    <source>
        <dbReference type="ARBA" id="ARBA00004997"/>
    </source>
</evidence>